<dbReference type="CDD" id="cd04301">
    <property type="entry name" value="NAT_SF"/>
    <property type="match status" value="1"/>
</dbReference>
<dbReference type="EMBL" id="SBKP01000003">
    <property type="protein sequence ID" value="RXR29837.1"/>
    <property type="molecule type" value="Genomic_DNA"/>
</dbReference>
<name>A0A4Q1KJH8_9SPHN</name>
<reference evidence="5" key="1">
    <citation type="submission" date="2019-01" db="EMBL/GenBank/DDBJ databases">
        <title>Cytophagaceae bacterium strain CAR-16.</title>
        <authorList>
            <person name="Chen W.-M."/>
        </authorList>
    </citation>
    <scope>NUCLEOTIDE SEQUENCE [LARGE SCALE GENOMIC DNA]</scope>
    <source>
        <strain evidence="5">CHR27</strain>
    </source>
</reference>
<sequence>MTDGYTIRRAVPADAAALAVLKRRTFRETFVDGPVPIEYSAGNLAVFERESYGEDVVAAQLHDVRRAHWVAQASDGSLVGYAHVGPCKLPHAEARPEQGELYQLYVIGQCQGTGLGRALLDHALDWLAEHMPGPVWLGVFSGNHRAQAVYAARGFTKVGEYQFKVGDHRDHEFIFRRD</sequence>
<dbReference type="GO" id="GO:0016747">
    <property type="term" value="F:acyltransferase activity, transferring groups other than amino-acyl groups"/>
    <property type="evidence" value="ECO:0007669"/>
    <property type="project" value="InterPro"/>
</dbReference>
<dbReference type="InterPro" id="IPR050832">
    <property type="entry name" value="Bact_Acetyltransf"/>
</dbReference>
<dbReference type="OrthoDB" id="143110at2"/>
<gene>
    <name evidence="4" type="ORF">EQG66_04645</name>
</gene>
<protein>
    <submittedName>
        <fullName evidence="4">GNAT family N-acetyltransferase</fullName>
    </submittedName>
</protein>
<dbReference type="PROSITE" id="PS51186">
    <property type="entry name" value="GNAT"/>
    <property type="match status" value="1"/>
</dbReference>
<dbReference type="Proteomes" id="UP000290958">
    <property type="component" value="Unassembled WGS sequence"/>
</dbReference>
<dbReference type="RefSeq" id="WP_129403374.1">
    <property type="nucleotide sequence ID" value="NZ_SBKP01000003.1"/>
</dbReference>
<dbReference type="InterPro" id="IPR016181">
    <property type="entry name" value="Acyl_CoA_acyltransferase"/>
</dbReference>
<evidence type="ECO:0000256" key="2">
    <source>
        <dbReference type="ARBA" id="ARBA00023315"/>
    </source>
</evidence>
<evidence type="ECO:0000256" key="1">
    <source>
        <dbReference type="ARBA" id="ARBA00022679"/>
    </source>
</evidence>
<evidence type="ECO:0000313" key="5">
    <source>
        <dbReference type="Proteomes" id="UP000290958"/>
    </source>
</evidence>
<keyword evidence="1 4" id="KW-0808">Transferase</keyword>
<evidence type="ECO:0000313" key="4">
    <source>
        <dbReference type="EMBL" id="RXR29837.1"/>
    </source>
</evidence>
<dbReference type="PANTHER" id="PTHR43877">
    <property type="entry name" value="AMINOALKYLPHOSPHONATE N-ACETYLTRANSFERASE-RELATED-RELATED"/>
    <property type="match status" value="1"/>
</dbReference>
<feature type="domain" description="N-acetyltransferase" evidence="3">
    <location>
        <begin position="5"/>
        <end position="178"/>
    </location>
</feature>
<dbReference type="Pfam" id="PF00583">
    <property type="entry name" value="Acetyltransf_1"/>
    <property type="match status" value="1"/>
</dbReference>
<evidence type="ECO:0000259" key="3">
    <source>
        <dbReference type="PROSITE" id="PS51186"/>
    </source>
</evidence>
<dbReference type="InterPro" id="IPR000182">
    <property type="entry name" value="GNAT_dom"/>
</dbReference>
<dbReference type="Gene3D" id="3.40.630.30">
    <property type="match status" value="1"/>
</dbReference>
<dbReference type="AlphaFoldDB" id="A0A4Q1KJH8"/>
<dbReference type="SUPFAM" id="SSF55729">
    <property type="entry name" value="Acyl-CoA N-acyltransferases (Nat)"/>
    <property type="match status" value="1"/>
</dbReference>
<comment type="caution">
    <text evidence="4">The sequence shown here is derived from an EMBL/GenBank/DDBJ whole genome shotgun (WGS) entry which is preliminary data.</text>
</comment>
<dbReference type="PANTHER" id="PTHR43877:SF1">
    <property type="entry name" value="ACETYLTRANSFERASE"/>
    <property type="match status" value="1"/>
</dbReference>
<proteinExistence type="predicted"/>
<accession>A0A4Q1KJH8</accession>
<keyword evidence="5" id="KW-1185">Reference proteome</keyword>
<organism evidence="4 5">
    <name type="scientific">Sphingobium fluviale</name>
    <dbReference type="NCBI Taxonomy" id="2506423"/>
    <lineage>
        <taxon>Bacteria</taxon>
        <taxon>Pseudomonadati</taxon>
        <taxon>Pseudomonadota</taxon>
        <taxon>Alphaproteobacteria</taxon>
        <taxon>Sphingomonadales</taxon>
        <taxon>Sphingomonadaceae</taxon>
        <taxon>Sphingobium</taxon>
    </lineage>
</organism>
<keyword evidence="2" id="KW-0012">Acyltransferase</keyword>